<dbReference type="Proteomes" id="UP000023152">
    <property type="component" value="Unassembled WGS sequence"/>
</dbReference>
<gene>
    <name evidence="1" type="ORF">RFI_03211</name>
</gene>
<proteinExistence type="predicted"/>
<comment type="caution">
    <text evidence="1">The sequence shown here is derived from an EMBL/GenBank/DDBJ whole genome shotgun (WGS) entry which is preliminary data.</text>
</comment>
<reference evidence="1 2" key="1">
    <citation type="journal article" date="2013" name="Curr. Biol.">
        <title>The Genome of the Foraminiferan Reticulomyxa filosa.</title>
        <authorList>
            <person name="Glockner G."/>
            <person name="Hulsmann N."/>
            <person name="Schleicher M."/>
            <person name="Noegel A.A."/>
            <person name="Eichinger L."/>
            <person name="Gallinger C."/>
            <person name="Pawlowski J."/>
            <person name="Sierra R."/>
            <person name="Euteneuer U."/>
            <person name="Pillet L."/>
            <person name="Moustafa A."/>
            <person name="Platzer M."/>
            <person name="Groth M."/>
            <person name="Szafranski K."/>
            <person name="Schliwa M."/>
        </authorList>
    </citation>
    <scope>NUCLEOTIDE SEQUENCE [LARGE SCALE GENOMIC DNA]</scope>
</reference>
<name>X6P5V7_RETFI</name>
<evidence type="ECO:0000313" key="2">
    <source>
        <dbReference type="Proteomes" id="UP000023152"/>
    </source>
</evidence>
<keyword evidence="2" id="KW-1185">Reference proteome</keyword>
<organism evidence="1 2">
    <name type="scientific">Reticulomyxa filosa</name>
    <dbReference type="NCBI Taxonomy" id="46433"/>
    <lineage>
        <taxon>Eukaryota</taxon>
        <taxon>Sar</taxon>
        <taxon>Rhizaria</taxon>
        <taxon>Retaria</taxon>
        <taxon>Foraminifera</taxon>
        <taxon>Monothalamids</taxon>
        <taxon>Reticulomyxidae</taxon>
        <taxon>Reticulomyxa</taxon>
    </lineage>
</organism>
<protein>
    <submittedName>
        <fullName evidence="1">Uncharacterized protein</fullName>
    </submittedName>
</protein>
<dbReference type="AlphaFoldDB" id="X6P5V7"/>
<accession>X6P5V7</accession>
<sequence>MNTNNDTYTIMKGTIAQTQKKKKTLDISTNTNKQGNDTQKKNLYTIHTNDDTSTYISINTNKVIYTNMDMKSVQVNTYRHYHKFEKDKHMEHNKHGHKQIIAPTRSIKKKNKRITFIRTKDKDKH</sequence>
<evidence type="ECO:0000313" key="1">
    <source>
        <dbReference type="EMBL" id="ETO33885.1"/>
    </source>
</evidence>
<dbReference type="EMBL" id="ASPP01003067">
    <property type="protein sequence ID" value="ETO33885.1"/>
    <property type="molecule type" value="Genomic_DNA"/>
</dbReference>